<reference evidence="2 3" key="1">
    <citation type="submission" date="2015-12" db="EMBL/GenBank/DDBJ databases">
        <title>Draft genome sequence of Moniliophthora roreri, the causal agent of frosty pod rot of cacao.</title>
        <authorList>
            <person name="Aime M.C."/>
            <person name="Diaz-Valderrama J.R."/>
            <person name="Kijpornyongpan T."/>
            <person name="Phillips-Mora W."/>
        </authorList>
    </citation>
    <scope>NUCLEOTIDE SEQUENCE [LARGE SCALE GENOMIC DNA]</scope>
    <source>
        <strain evidence="2 3">MCA 2952</strain>
    </source>
</reference>
<feature type="compositionally biased region" description="Polar residues" evidence="1">
    <location>
        <begin position="103"/>
        <end position="125"/>
    </location>
</feature>
<feature type="region of interest" description="Disordered" evidence="1">
    <location>
        <begin position="29"/>
        <end position="61"/>
    </location>
</feature>
<dbReference type="EMBL" id="LATX01002431">
    <property type="protein sequence ID" value="KTB29512.1"/>
    <property type="molecule type" value="Genomic_DNA"/>
</dbReference>
<accession>A0A0W0EZN0</accession>
<evidence type="ECO:0000256" key="1">
    <source>
        <dbReference type="SAM" id="MobiDB-lite"/>
    </source>
</evidence>
<feature type="region of interest" description="Disordered" evidence="1">
    <location>
        <begin position="103"/>
        <end position="133"/>
    </location>
</feature>
<evidence type="ECO:0000313" key="2">
    <source>
        <dbReference type="EMBL" id="KTB29512.1"/>
    </source>
</evidence>
<dbReference type="Proteomes" id="UP000054988">
    <property type="component" value="Unassembled WGS sequence"/>
</dbReference>
<comment type="caution">
    <text evidence="2">The sequence shown here is derived from an EMBL/GenBank/DDBJ whole genome shotgun (WGS) entry which is preliminary data.</text>
</comment>
<proteinExistence type="predicted"/>
<organism evidence="2 3">
    <name type="scientific">Moniliophthora roreri</name>
    <name type="common">Frosty pod rot fungus</name>
    <name type="synonym">Monilia roreri</name>
    <dbReference type="NCBI Taxonomy" id="221103"/>
    <lineage>
        <taxon>Eukaryota</taxon>
        <taxon>Fungi</taxon>
        <taxon>Dikarya</taxon>
        <taxon>Basidiomycota</taxon>
        <taxon>Agaricomycotina</taxon>
        <taxon>Agaricomycetes</taxon>
        <taxon>Agaricomycetidae</taxon>
        <taxon>Agaricales</taxon>
        <taxon>Marasmiineae</taxon>
        <taxon>Marasmiaceae</taxon>
        <taxon>Moniliophthora</taxon>
    </lineage>
</organism>
<protein>
    <submittedName>
        <fullName evidence="2">Uncharacterized protein</fullName>
    </submittedName>
</protein>
<sequence length="387" mass="42993">MTGDSSSPPSATSINTSSLQLDISSIGLNNHVWIPPDPDPDYMPFSQPSTPDSPDDEEDTPTQWEVPFLEEMDPAPDYSTHYDDYNPAHIEYLRQADNLDPTLHTTASSQLSPTDSNILTAQSNPEETDHSHRNPLPQAITAGSIESVQALVHLCVEYNEGPSIREFCETQVFPLPITGQSNLVTLHAPFQALDSDENPFLATSHRPVPFSNPTIAESCFKQYGRLQQVYIPSSDIAQDRARPISHYNEHTIWLCTQNHHGQDWETHPIYAMYIYPDDHQSILIPSTSGQLPTGMIIALLSVTTPPLPLSSQHSMPLGHSDLEAAPQNHPVNTAVASNAPTALSSMSHLPLPASSQPNINQTPQRQYIETQDNCRLVLQQLMRWFRE</sequence>
<name>A0A0W0EZN0_MONRR</name>
<dbReference type="AlphaFoldDB" id="A0A0W0EZN0"/>
<evidence type="ECO:0000313" key="3">
    <source>
        <dbReference type="Proteomes" id="UP000054988"/>
    </source>
</evidence>
<gene>
    <name evidence="2" type="ORF">WG66_17883</name>
</gene>